<organism evidence="3 4">
    <name type="scientific">Opisthorchis felineus</name>
    <dbReference type="NCBI Taxonomy" id="147828"/>
    <lineage>
        <taxon>Eukaryota</taxon>
        <taxon>Metazoa</taxon>
        <taxon>Spiralia</taxon>
        <taxon>Lophotrochozoa</taxon>
        <taxon>Platyhelminthes</taxon>
        <taxon>Trematoda</taxon>
        <taxon>Digenea</taxon>
        <taxon>Opisthorchiida</taxon>
        <taxon>Opisthorchiata</taxon>
        <taxon>Opisthorchiidae</taxon>
        <taxon>Opisthorchis</taxon>
    </lineage>
</organism>
<evidence type="ECO:0000259" key="2">
    <source>
        <dbReference type="PROSITE" id="PS51767"/>
    </source>
</evidence>
<evidence type="ECO:0000313" key="4">
    <source>
        <dbReference type="Proteomes" id="UP000308267"/>
    </source>
</evidence>
<reference evidence="3 4" key="1">
    <citation type="journal article" date="2019" name="BMC Genomics">
        <title>New insights from Opisthorchis felineus genome: update on genomics of the epidemiologically important liver flukes.</title>
        <authorList>
            <person name="Ershov N.I."/>
            <person name="Mordvinov V.A."/>
            <person name="Prokhortchouk E.B."/>
            <person name="Pakharukova M.Y."/>
            <person name="Gunbin K.V."/>
            <person name="Ustyantsev K."/>
            <person name="Genaev M.A."/>
            <person name="Blinov A.G."/>
            <person name="Mazur A."/>
            <person name="Boulygina E."/>
            <person name="Tsygankova S."/>
            <person name="Khrameeva E."/>
            <person name="Chekanov N."/>
            <person name="Fan G."/>
            <person name="Xiao A."/>
            <person name="Zhang H."/>
            <person name="Xu X."/>
            <person name="Yang H."/>
            <person name="Solovyev V."/>
            <person name="Lee S.M."/>
            <person name="Liu X."/>
            <person name="Afonnikov D.A."/>
            <person name="Skryabin K.G."/>
        </authorList>
    </citation>
    <scope>NUCLEOTIDE SEQUENCE [LARGE SCALE GENOMIC DNA]</scope>
    <source>
        <strain evidence="3">AK-0245</strain>
        <tissue evidence="3">Whole organism</tissue>
    </source>
</reference>
<gene>
    <name evidence="3" type="ORF">CRM22_009159</name>
</gene>
<keyword evidence="1" id="KW-0732">Signal</keyword>
<dbReference type="InterPro" id="IPR033121">
    <property type="entry name" value="PEPTIDASE_A1"/>
</dbReference>
<dbReference type="EMBL" id="SJOL01008913">
    <property type="protein sequence ID" value="TGZ59298.1"/>
    <property type="molecule type" value="Genomic_DNA"/>
</dbReference>
<protein>
    <recommendedName>
        <fullName evidence="2">Peptidase A1 domain-containing protein</fullName>
    </recommendedName>
</protein>
<feature type="chain" id="PRO_5020320391" description="Peptidase A1 domain-containing protein" evidence="1">
    <location>
        <begin position="20"/>
        <end position="359"/>
    </location>
</feature>
<dbReference type="Pfam" id="PF00026">
    <property type="entry name" value="Asp"/>
    <property type="match status" value="1"/>
</dbReference>
<sequence length="359" mass="40899">MSIVSLTLVLFIYANDASAGKLVSSHTNNKSADEDSQQSLQRFQRAEFTVDLAAPAYSLLSTSIKMGDSGVERTVMFDTSLWYSWMASDELLTEHGLTAMPKATGLTVLEANVCHQYSRYELTGDWCQVTLQIGQRTQLKKFKMLLVKQSNLRLKFLEHIKGVLGFAPRESDENTLMAQTFTRKTGPLYLLISFNIMQHARVQYSRISTMDYPADLLIRDRVSNDRWSIHVDLISVGGTILCAEMCEVSFELGSARAYIPEDKRALIAGEWKVPVVEGIMELQESQLYLYEPLKVTIESLEFEWSPYQHHFTYTEGDITKYQSTILSHDGTQYALGTDYLRKMYLLFDLNEKKIRIGAK</sequence>
<proteinExistence type="predicted"/>
<evidence type="ECO:0000313" key="3">
    <source>
        <dbReference type="EMBL" id="TGZ59298.1"/>
    </source>
</evidence>
<feature type="signal peptide" evidence="1">
    <location>
        <begin position="1"/>
        <end position="19"/>
    </location>
</feature>
<dbReference type="PROSITE" id="PS51767">
    <property type="entry name" value="PEPTIDASE_A1"/>
    <property type="match status" value="1"/>
</dbReference>
<dbReference type="SUPFAM" id="SSF50630">
    <property type="entry name" value="Acid proteases"/>
    <property type="match status" value="1"/>
</dbReference>
<evidence type="ECO:0000256" key="1">
    <source>
        <dbReference type="SAM" id="SignalP"/>
    </source>
</evidence>
<dbReference type="InterPro" id="IPR021109">
    <property type="entry name" value="Peptidase_aspartic_dom_sf"/>
</dbReference>
<name>A0A4S2LFU7_OPIFE</name>
<accession>A0A4S2LFU7</accession>
<dbReference type="OrthoDB" id="10465552at2759"/>
<dbReference type="Proteomes" id="UP000308267">
    <property type="component" value="Unassembled WGS sequence"/>
</dbReference>
<feature type="domain" description="Peptidase A1" evidence="2">
    <location>
        <begin position="60"/>
        <end position="357"/>
    </location>
</feature>
<keyword evidence="4" id="KW-1185">Reference proteome</keyword>
<comment type="caution">
    <text evidence="3">The sequence shown here is derived from an EMBL/GenBank/DDBJ whole genome shotgun (WGS) entry which is preliminary data.</text>
</comment>
<dbReference type="AlphaFoldDB" id="A0A4S2LFU7"/>
<dbReference type="Gene3D" id="2.40.70.10">
    <property type="entry name" value="Acid Proteases"/>
    <property type="match status" value="2"/>
</dbReference>